<name>A0A1I4M988_9ACTN</name>
<gene>
    <name evidence="2" type="ORF">SAMN05192584_1382</name>
</gene>
<dbReference type="EMBL" id="FOSG01000038">
    <property type="protein sequence ID" value="SFL99842.1"/>
    <property type="molecule type" value="Genomic_DNA"/>
</dbReference>
<evidence type="ECO:0000256" key="1">
    <source>
        <dbReference type="SAM" id="MobiDB-lite"/>
    </source>
</evidence>
<feature type="compositionally biased region" description="Low complexity" evidence="1">
    <location>
        <begin position="223"/>
        <end position="238"/>
    </location>
</feature>
<dbReference type="PROSITE" id="PS51257">
    <property type="entry name" value="PROKAR_LIPOPROTEIN"/>
    <property type="match status" value="1"/>
</dbReference>
<dbReference type="Proteomes" id="UP000198928">
    <property type="component" value="Unassembled WGS sequence"/>
</dbReference>
<sequence length="315" mass="33648">MVRGTIHGAVGTTACVGTGCVRREGAGLARHLPDPGSLLCSPCRGGLLRDLRQLPGLYEECARQLGGRPVRTGERTSGGPLPGMPFDTRAAEVRSSVLGVLSSWATLVVEERGVTAPRRTVAALAEFLARHADWLSGHRAAAEACEEVARLVRRARRVIDPEPDHRVGIGGCVEPGCSGGLTALLRPERPRLPAEIRCDADPAHRWFGHEWLQLSRRLAPLRASSAAAAAPDSGPDSGPHGRTAPRGSEPAGHEDVRWVTAADVSRLWAIPLGSVYRHASVRKWRRRSRAGRTYYHGADVDRTLSGRGAAAGNGL</sequence>
<keyword evidence="3" id="KW-1185">Reference proteome</keyword>
<evidence type="ECO:0000313" key="2">
    <source>
        <dbReference type="EMBL" id="SFL99842.1"/>
    </source>
</evidence>
<reference evidence="3" key="1">
    <citation type="submission" date="2016-10" db="EMBL/GenBank/DDBJ databases">
        <authorList>
            <person name="Varghese N."/>
            <person name="Submissions S."/>
        </authorList>
    </citation>
    <scope>NUCLEOTIDE SEQUENCE [LARGE SCALE GENOMIC DNA]</scope>
    <source>
        <strain evidence="3">PL19</strain>
    </source>
</reference>
<organism evidence="2 3">
    <name type="scientific">Streptomyces pini</name>
    <dbReference type="NCBI Taxonomy" id="1520580"/>
    <lineage>
        <taxon>Bacteria</taxon>
        <taxon>Bacillati</taxon>
        <taxon>Actinomycetota</taxon>
        <taxon>Actinomycetes</taxon>
        <taxon>Kitasatosporales</taxon>
        <taxon>Streptomycetaceae</taxon>
        <taxon>Streptomyces</taxon>
    </lineage>
</organism>
<dbReference type="AlphaFoldDB" id="A0A1I4M988"/>
<protein>
    <recommendedName>
        <fullName evidence="4">Helix-turn-helix domain-containing protein</fullName>
    </recommendedName>
</protein>
<evidence type="ECO:0008006" key="4">
    <source>
        <dbReference type="Google" id="ProtNLM"/>
    </source>
</evidence>
<feature type="region of interest" description="Disordered" evidence="1">
    <location>
        <begin position="223"/>
        <end position="255"/>
    </location>
</feature>
<evidence type="ECO:0000313" key="3">
    <source>
        <dbReference type="Proteomes" id="UP000198928"/>
    </source>
</evidence>
<proteinExistence type="predicted"/>
<accession>A0A1I4M988</accession>